<organism evidence="3 4">
    <name type="scientific">Fluoribacter dumoffii</name>
    <dbReference type="NCBI Taxonomy" id="463"/>
    <lineage>
        <taxon>Bacteria</taxon>
        <taxon>Pseudomonadati</taxon>
        <taxon>Pseudomonadota</taxon>
        <taxon>Gammaproteobacteria</taxon>
        <taxon>Legionellales</taxon>
        <taxon>Legionellaceae</taxon>
        <taxon>Fluoribacter</taxon>
    </lineage>
</organism>
<evidence type="ECO:0000256" key="2">
    <source>
        <dbReference type="HAMAP-Rule" id="MF_00460"/>
    </source>
</evidence>
<dbReference type="InterPro" id="IPR016155">
    <property type="entry name" value="Mopterin_synth/thiamin_S_b"/>
</dbReference>
<comment type="similarity">
    <text evidence="1 2">Belongs to the UPF0125 (RnfH) family.</text>
</comment>
<dbReference type="Gene3D" id="3.10.20.280">
    <property type="entry name" value="RnfH-like"/>
    <property type="match status" value="1"/>
</dbReference>
<dbReference type="SUPFAM" id="SSF54285">
    <property type="entry name" value="MoaD/ThiS"/>
    <property type="match status" value="1"/>
</dbReference>
<dbReference type="PANTHER" id="PTHR37483:SF1">
    <property type="entry name" value="UPF0125 PROTEIN RATB"/>
    <property type="match status" value="1"/>
</dbReference>
<proteinExistence type="inferred from homology"/>
<dbReference type="HAMAP" id="MF_00460">
    <property type="entry name" value="UPF0125_RnfH"/>
    <property type="match status" value="1"/>
</dbReference>
<dbReference type="EMBL" id="UGGT01000001">
    <property type="protein sequence ID" value="STO22685.1"/>
    <property type="molecule type" value="Genomic_DNA"/>
</dbReference>
<evidence type="ECO:0000313" key="3">
    <source>
        <dbReference type="EMBL" id="STO22685.1"/>
    </source>
</evidence>
<dbReference type="AlphaFoldDB" id="A0A377GCY1"/>
<dbReference type="RefSeq" id="WP_010654792.1">
    <property type="nucleotide sequence ID" value="NZ_JAPHOS010000001.1"/>
</dbReference>
<protein>
    <recommendedName>
        <fullName evidence="2">UPF0125 protein NCTC11370_02777</fullName>
    </recommendedName>
</protein>
<gene>
    <name evidence="3" type="primary">ratB</name>
    <name evidence="3" type="ORF">NCTC11370_02777</name>
</gene>
<dbReference type="GeneID" id="93293533"/>
<dbReference type="Proteomes" id="UP000254554">
    <property type="component" value="Unassembled WGS sequence"/>
</dbReference>
<dbReference type="NCBIfam" id="NF002490">
    <property type="entry name" value="PRK01777.1"/>
    <property type="match status" value="1"/>
</dbReference>
<reference evidence="3 4" key="1">
    <citation type="submission" date="2018-06" db="EMBL/GenBank/DDBJ databases">
        <authorList>
            <consortium name="Pathogen Informatics"/>
            <person name="Doyle S."/>
        </authorList>
    </citation>
    <scope>NUCLEOTIDE SEQUENCE [LARGE SCALE GENOMIC DNA]</scope>
    <source>
        <strain evidence="3 4">NCTC11370</strain>
    </source>
</reference>
<evidence type="ECO:0000313" key="4">
    <source>
        <dbReference type="Proteomes" id="UP000254554"/>
    </source>
</evidence>
<keyword evidence="4" id="KW-1185">Reference proteome</keyword>
<name>A0A377GCY1_9GAMM</name>
<dbReference type="OrthoDB" id="9796575at2"/>
<dbReference type="Pfam" id="PF03658">
    <property type="entry name" value="Ub-RnfH"/>
    <property type="match status" value="1"/>
</dbReference>
<dbReference type="InterPro" id="IPR005346">
    <property type="entry name" value="RnfH"/>
</dbReference>
<sequence>MVKVELVYITVDKNVIQRTLDLRSGATVLDALKLSGIYTMHPETRDMAVGIFAKQVSLDHVLHEGDRVEIYRPLVLDPKEKRRLKATRSRQER</sequence>
<dbReference type="PANTHER" id="PTHR37483">
    <property type="entry name" value="UPF0125 PROTEIN RATB"/>
    <property type="match status" value="1"/>
</dbReference>
<evidence type="ECO:0000256" key="1">
    <source>
        <dbReference type="ARBA" id="ARBA00010645"/>
    </source>
</evidence>
<dbReference type="InterPro" id="IPR037021">
    <property type="entry name" value="RnfH_sf"/>
</dbReference>
<accession>A0A377GCY1</accession>
<dbReference type="STRING" id="1094715.GCA_000236165_02622"/>